<reference evidence="9" key="2">
    <citation type="journal article" date="2022" name="Sci. Total Environ.">
        <title>Prevalence, transmission, and molecular epidemiology of tet(X)-positive bacteria among humans, animals, and environmental niches in China: An epidemiological, and genomic-based study.</title>
        <authorList>
            <person name="Dong N."/>
            <person name="Zeng Y."/>
            <person name="Cai C."/>
            <person name="Sun C."/>
            <person name="Lu J."/>
            <person name="Liu C."/>
            <person name="Zhou H."/>
            <person name="Sun Q."/>
            <person name="Shu L."/>
            <person name="Wang H."/>
            <person name="Wang Y."/>
            <person name="Wang S."/>
            <person name="Wu C."/>
            <person name="Chan E.W."/>
            <person name="Chen G."/>
            <person name="Shen Z."/>
            <person name="Chen S."/>
            <person name="Zhang R."/>
        </authorList>
    </citation>
    <scope>NUCLEOTIDE SEQUENCE</scope>
    <source>
        <strain evidence="9">R1692</strain>
    </source>
</reference>
<keyword evidence="3" id="KW-1003">Cell membrane</keyword>
<proteinExistence type="inferred from homology"/>
<dbReference type="NCBIfam" id="NF041326">
    <property type="entry name" value="Bacteroid_MobC"/>
    <property type="match status" value="1"/>
</dbReference>
<protein>
    <submittedName>
        <fullName evidence="9">Type IV secretory system conjugative DNA transfer family protein</fullName>
    </submittedName>
</protein>
<comment type="similarity">
    <text evidence="2">Belongs to the VirD4/TraG family.</text>
</comment>
<evidence type="ECO:0000313" key="10">
    <source>
        <dbReference type="Proteomes" id="UP001170954"/>
    </source>
</evidence>
<dbReference type="InterPro" id="IPR051539">
    <property type="entry name" value="T4SS-coupling_protein"/>
</dbReference>
<sequence length="662" mass="75366">MNTGENIEALRKISDMCRVLAFCLLILHILLVVEGSFAISLLDSPWVERLKNILLQTALFRTYHFAKILALAFLLLSLIGTKGKKEKKFKVGPALLCIVSGFIVYLLNSVVWFTPLTRQMQSLFYTFTSIAGFLLLIRGFTQITRVIRHRLLAKDIFNRDNQTFPQQEELIENEYSINLPCRYRLKNQVRRSWINIINPFRALLVLGNPGAGKSYFVIRHVISQHIKKGFAMFVYDFKYDDLTQIAYHHWKLSQQSKSVKSRFFCINFDDLRRSHRCNPLEPSAMTDISDAAESARTILLGLNRDWIKRQGDFFIESSINLLTAVIWYLRRYQDGEFCTLPHVIELMQLDYDRLFSLLRTNKEIEVLINPFVNAYINNVMEQLEGQVASAKIALARLSSPQLYFVLSGNDFNLDINNPMDPKVVCMGNNPQKIQIYGAVLSLYVNRLIKQVNRKGMQKCSLIFDEFPTIYLNNIDSLIATARSNRVATCLGVQDISQLRKDYGRDLADVIMNIVGNVISGQVSGETARQLSERVGKIMQDRESVSINDSGTSISHSQQLDLAVPASTISSLSSGEFVGVVADEPQTPIELKSFHAQILNDHSALKAEESAYEPIQLINPIDDSFVKENYLQIKKDVSEIAFSEIERLLSDPELQHLVLSKTK</sequence>
<dbReference type="PANTHER" id="PTHR37937">
    <property type="entry name" value="CONJUGATIVE TRANSFER: DNA TRANSPORT"/>
    <property type="match status" value="1"/>
</dbReference>
<feature type="domain" description="YWFCY" evidence="8">
    <location>
        <begin position="5"/>
        <end position="148"/>
    </location>
</feature>
<dbReference type="Proteomes" id="UP001170954">
    <property type="component" value="Unassembled WGS sequence"/>
</dbReference>
<keyword evidence="10" id="KW-1185">Reference proteome</keyword>
<comment type="subcellular location">
    <subcellularLocation>
        <location evidence="1">Cell membrane</location>
        <topology evidence="1">Multi-pass membrane protein</topology>
    </subcellularLocation>
</comment>
<dbReference type="Pfam" id="PF14293">
    <property type="entry name" value="YWFCY"/>
    <property type="match status" value="1"/>
</dbReference>
<dbReference type="Pfam" id="PF02534">
    <property type="entry name" value="T4SS-DNA_transf"/>
    <property type="match status" value="1"/>
</dbReference>
<dbReference type="InterPro" id="IPR025988">
    <property type="entry name" value="YWFCY_dom"/>
</dbReference>
<feature type="transmembrane region" description="Helical" evidence="7">
    <location>
        <begin position="62"/>
        <end position="79"/>
    </location>
</feature>
<dbReference type="PANTHER" id="PTHR37937:SF1">
    <property type="entry name" value="CONJUGATIVE TRANSFER: DNA TRANSPORT"/>
    <property type="match status" value="1"/>
</dbReference>
<reference evidence="9" key="1">
    <citation type="submission" date="2020-06" db="EMBL/GenBank/DDBJ databases">
        <authorList>
            <person name="Dong N."/>
        </authorList>
    </citation>
    <scope>NUCLEOTIDE SEQUENCE</scope>
    <source>
        <strain evidence="9">R1692</strain>
    </source>
</reference>
<dbReference type="InterPro" id="IPR003688">
    <property type="entry name" value="TraG/VirD4"/>
</dbReference>
<evidence type="ECO:0000256" key="7">
    <source>
        <dbReference type="SAM" id="Phobius"/>
    </source>
</evidence>
<gene>
    <name evidence="9" type="ORF">HX018_10720</name>
</gene>
<accession>A0ABT7NNB5</accession>
<evidence type="ECO:0000259" key="8">
    <source>
        <dbReference type="Pfam" id="PF14293"/>
    </source>
</evidence>
<dbReference type="EMBL" id="JACAGK010000027">
    <property type="protein sequence ID" value="MDM1048712.1"/>
    <property type="molecule type" value="Genomic_DNA"/>
</dbReference>
<evidence type="ECO:0000313" key="9">
    <source>
        <dbReference type="EMBL" id="MDM1048712.1"/>
    </source>
</evidence>
<dbReference type="CDD" id="cd01127">
    <property type="entry name" value="TrwB_TraG_TraD_VirD4"/>
    <property type="match status" value="1"/>
</dbReference>
<keyword evidence="4 7" id="KW-0812">Transmembrane</keyword>
<evidence type="ECO:0000256" key="4">
    <source>
        <dbReference type="ARBA" id="ARBA00022692"/>
    </source>
</evidence>
<keyword evidence="6 7" id="KW-0472">Membrane</keyword>
<keyword evidence="5 7" id="KW-1133">Transmembrane helix</keyword>
<comment type="caution">
    <text evidence="9">The sequence shown here is derived from an EMBL/GenBank/DDBJ whole genome shotgun (WGS) entry which is preliminary data.</text>
</comment>
<evidence type="ECO:0000256" key="5">
    <source>
        <dbReference type="ARBA" id="ARBA00022989"/>
    </source>
</evidence>
<evidence type="ECO:0000256" key="6">
    <source>
        <dbReference type="ARBA" id="ARBA00023136"/>
    </source>
</evidence>
<evidence type="ECO:0000256" key="3">
    <source>
        <dbReference type="ARBA" id="ARBA00022475"/>
    </source>
</evidence>
<dbReference type="SUPFAM" id="SSF52540">
    <property type="entry name" value="P-loop containing nucleoside triphosphate hydrolases"/>
    <property type="match status" value="1"/>
</dbReference>
<dbReference type="InterPro" id="IPR027417">
    <property type="entry name" value="P-loop_NTPase"/>
</dbReference>
<evidence type="ECO:0000256" key="2">
    <source>
        <dbReference type="ARBA" id="ARBA00008806"/>
    </source>
</evidence>
<feature type="transmembrane region" description="Helical" evidence="7">
    <location>
        <begin position="123"/>
        <end position="141"/>
    </location>
</feature>
<organism evidence="9 10">
    <name type="scientific">Sphingobacterium hotanense</name>
    <dbReference type="NCBI Taxonomy" id="649196"/>
    <lineage>
        <taxon>Bacteria</taxon>
        <taxon>Pseudomonadati</taxon>
        <taxon>Bacteroidota</taxon>
        <taxon>Sphingobacteriia</taxon>
        <taxon>Sphingobacteriales</taxon>
        <taxon>Sphingobacteriaceae</taxon>
        <taxon>Sphingobacterium</taxon>
    </lineage>
</organism>
<feature type="transmembrane region" description="Helical" evidence="7">
    <location>
        <begin position="19"/>
        <end position="42"/>
    </location>
</feature>
<feature type="transmembrane region" description="Helical" evidence="7">
    <location>
        <begin position="91"/>
        <end position="111"/>
    </location>
</feature>
<evidence type="ECO:0000256" key="1">
    <source>
        <dbReference type="ARBA" id="ARBA00004651"/>
    </source>
</evidence>
<dbReference type="RefSeq" id="WP_286651426.1">
    <property type="nucleotide sequence ID" value="NZ_JACAGK010000027.1"/>
</dbReference>
<name>A0ABT7NNB5_9SPHI</name>
<dbReference type="Gene3D" id="3.40.50.300">
    <property type="entry name" value="P-loop containing nucleotide triphosphate hydrolases"/>
    <property type="match status" value="2"/>
</dbReference>